<gene>
    <name evidence="1" type="ORF">GGD40_000869</name>
</gene>
<dbReference type="Proteomes" id="UP000540929">
    <property type="component" value="Unassembled WGS sequence"/>
</dbReference>
<comment type="caution">
    <text evidence="1">The sequence shown here is derived from an EMBL/GenBank/DDBJ whole genome shotgun (WGS) entry which is preliminary data.</text>
</comment>
<evidence type="ECO:0000313" key="2">
    <source>
        <dbReference type="Proteomes" id="UP000540929"/>
    </source>
</evidence>
<accession>A0A7Y9WJG1</accession>
<sequence>MAELTISPKKMVKAVVARGRTVFDTLGKRHLAGEEIDLPAGEVSRLQARGFLVDPKEPVIPLDDGPTFGSIGGPRITRG</sequence>
<dbReference type="RefSeq" id="WP_179742880.1">
    <property type="nucleotide sequence ID" value="NZ_JACCAS010000001.1"/>
</dbReference>
<evidence type="ECO:0000313" key="1">
    <source>
        <dbReference type="EMBL" id="NYH21390.1"/>
    </source>
</evidence>
<proteinExistence type="predicted"/>
<organism evidence="1 2">
    <name type="scientific">Paraburkholderia bryophila</name>
    <dbReference type="NCBI Taxonomy" id="420952"/>
    <lineage>
        <taxon>Bacteria</taxon>
        <taxon>Pseudomonadati</taxon>
        <taxon>Pseudomonadota</taxon>
        <taxon>Betaproteobacteria</taxon>
        <taxon>Burkholderiales</taxon>
        <taxon>Burkholderiaceae</taxon>
        <taxon>Paraburkholderia</taxon>
    </lineage>
</organism>
<dbReference type="EMBL" id="JACCAS010000001">
    <property type="protein sequence ID" value="NYH21390.1"/>
    <property type="molecule type" value="Genomic_DNA"/>
</dbReference>
<reference evidence="1 2" key="1">
    <citation type="submission" date="2020-07" db="EMBL/GenBank/DDBJ databases">
        <title>Exploring microbial biodiversity for novel pathways involved in the catabolism of aromatic compounds derived from lignin.</title>
        <authorList>
            <person name="Elkins J."/>
        </authorList>
    </citation>
    <scope>NUCLEOTIDE SEQUENCE [LARGE SCALE GENOMIC DNA]</scope>
    <source>
        <strain evidence="1 2">H2C3C</strain>
    </source>
</reference>
<dbReference type="AlphaFoldDB" id="A0A7Y9WJG1"/>
<keyword evidence="2" id="KW-1185">Reference proteome</keyword>
<protein>
    <submittedName>
        <fullName evidence="1">Uncharacterized protein</fullName>
    </submittedName>
</protein>
<name>A0A7Y9WJG1_9BURK</name>